<proteinExistence type="predicted"/>
<evidence type="ECO:0000313" key="1">
    <source>
        <dbReference type="EMBL" id="SHJ79682.1"/>
    </source>
</evidence>
<dbReference type="RefSeq" id="WP_073172259.1">
    <property type="nucleotide sequence ID" value="NZ_FQZE01000031.1"/>
</dbReference>
<evidence type="ECO:0008006" key="3">
    <source>
        <dbReference type="Google" id="ProtNLM"/>
    </source>
</evidence>
<dbReference type="Pfam" id="PF14054">
    <property type="entry name" value="DUF4249"/>
    <property type="match status" value="1"/>
</dbReference>
<accession>A0A1M6M8B3</accession>
<protein>
    <recommendedName>
        <fullName evidence="3">DUF4249 domain-containing protein</fullName>
    </recommendedName>
</protein>
<sequence length="267" mass="30330">MNKIYYILVLLFLAGCEKVIDVDLNEASPEIVIEGNLNARSGELEVKISKTGSYFGNDELQKVNDATVFFENHSGAVFPVDETADGVYQKNNLQVQPGNEYRLLVEVEGVEYSARSFLNTEIPIDSLSYRLYDRIAFFDRGYRLMLYFSDPPEVENFYRVKVYKNDTLQNDVSDLVVFDDTGLNGKYVEVTLRGQRFDEGDTARVEFLTLDKSVYEYFSSLRELANTNPGSPAPANPISNFSNGALGYFSAWSYDSRDIVIENSRNY</sequence>
<dbReference type="InterPro" id="IPR025345">
    <property type="entry name" value="DUF4249"/>
</dbReference>
<dbReference type="EMBL" id="FQZE01000031">
    <property type="protein sequence ID" value="SHJ79682.1"/>
    <property type="molecule type" value="Genomic_DNA"/>
</dbReference>
<organism evidence="1 2">
    <name type="scientific">Tangfeifania diversioriginum</name>
    <dbReference type="NCBI Taxonomy" id="1168035"/>
    <lineage>
        <taxon>Bacteria</taxon>
        <taxon>Pseudomonadati</taxon>
        <taxon>Bacteroidota</taxon>
        <taxon>Bacteroidia</taxon>
        <taxon>Marinilabiliales</taxon>
        <taxon>Prolixibacteraceae</taxon>
        <taxon>Tangfeifania</taxon>
    </lineage>
</organism>
<dbReference type="OrthoDB" id="637707at2"/>
<reference evidence="1 2" key="1">
    <citation type="submission" date="2016-11" db="EMBL/GenBank/DDBJ databases">
        <authorList>
            <person name="Jaros S."/>
            <person name="Januszkiewicz K."/>
            <person name="Wedrychowicz H."/>
        </authorList>
    </citation>
    <scope>NUCLEOTIDE SEQUENCE [LARGE SCALE GENOMIC DNA]</scope>
    <source>
        <strain evidence="1 2">DSM 27063</strain>
    </source>
</reference>
<gene>
    <name evidence="1" type="ORF">SAMN05444280_1314</name>
</gene>
<dbReference type="AlphaFoldDB" id="A0A1M6M8B3"/>
<evidence type="ECO:0000313" key="2">
    <source>
        <dbReference type="Proteomes" id="UP000184050"/>
    </source>
</evidence>
<keyword evidence="2" id="KW-1185">Reference proteome</keyword>
<name>A0A1M6M8B3_9BACT</name>
<dbReference type="Proteomes" id="UP000184050">
    <property type="component" value="Unassembled WGS sequence"/>
</dbReference>
<dbReference type="PROSITE" id="PS51257">
    <property type="entry name" value="PROKAR_LIPOPROTEIN"/>
    <property type="match status" value="1"/>
</dbReference>
<dbReference type="STRING" id="1168035.SAMN05444280_1314"/>